<keyword evidence="2" id="KW-1185">Reference proteome</keyword>
<protein>
    <submittedName>
        <fullName evidence="1">Uncharacterized protein</fullName>
    </submittedName>
</protein>
<sequence length="98" mass="11681">MALDTGQNQTETEFVCEEQFNERHDQENPLWTRERIEEAITAIELFKLANKQYYYGKKYDLMEVGTKKPLILKRKSDSDPAVKIVPTEEFYHILRKLQ</sequence>
<name>A0A8K0CXZ2_IGNLU</name>
<accession>A0A8K0CXZ2</accession>
<dbReference type="AlphaFoldDB" id="A0A8K0CXZ2"/>
<comment type="caution">
    <text evidence="1">The sequence shown here is derived from an EMBL/GenBank/DDBJ whole genome shotgun (WGS) entry which is preliminary data.</text>
</comment>
<organism evidence="1 2">
    <name type="scientific">Ignelater luminosus</name>
    <name type="common">Cucubano</name>
    <name type="synonym">Pyrophorus luminosus</name>
    <dbReference type="NCBI Taxonomy" id="2038154"/>
    <lineage>
        <taxon>Eukaryota</taxon>
        <taxon>Metazoa</taxon>
        <taxon>Ecdysozoa</taxon>
        <taxon>Arthropoda</taxon>
        <taxon>Hexapoda</taxon>
        <taxon>Insecta</taxon>
        <taxon>Pterygota</taxon>
        <taxon>Neoptera</taxon>
        <taxon>Endopterygota</taxon>
        <taxon>Coleoptera</taxon>
        <taxon>Polyphaga</taxon>
        <taxon>Elateriformia</taxon>
        <taxon>Elateroidea</taxon>
        <taxon>Elateridae</taxon>
        <taxon>Agrypninae</taxon>
        <taxon>Pyrophorini</taxon>
        <taxon>Ignelater</taxon>
    </lineage>
</organism>
<evidence type="ECO:0000313" key="2">
    <source>
        <dbReference type="Proteomes" id="UP000801492"/>
    </source>
</evidence>
<proteinExistence type="predicted"/>
<dbReference type="Proteomes" id="UP000801492">
    <property type="component" value="Unassembled WGS sequence"/>
</dbReference>
<gene>
    <name evidence="1" type="ORF">ILUMI_12702</name>
</gene>
<evidence type="ECO:0000313" key="1">
    <source>
        <dbReference type="EMBL" id="KAF2893471.1"/>
    </source>
</evidence>
<dbReference type="OrthoDB" id="6818577at2759"/>
<reference evidence="1" key="1">
    <citation type="submission" date="2019-08" db="EMBL/GenBank/DDBJ databases">
        <title>The genome of the North American firefly Photinus pyralis.</title>
        <authorList>
            <consortium name="Photinus pyralis genome working group"/>
            <person name="Fallon T.R."/>
            <person name="Sander Lower S.E."/>
            <person name="Weng J.-K."/>
        </authorList>
    </citation>
    <scope>NUCLEOTIDE SEQUENCE</scope>
    <source>
        <strain evidence="1">TRF0915ILg1</strain>
        <tissue evidence="1">Whole body</tissue>
    </source>
</reference>
<dbReference type="EMBL" id="VTPC01007962">
    <property type="protein sequence ID" value="KAF2893471.1"/>
    <property type="molecule type" value="Genomic_DNA"/>
</dbReference>